<evidence type="ECO:0000256" key="1">
    <source>
        <dbReference type="ARBA" id="ARBA00022603"/>
    </source>
</evidence>
<dbReference type="SUPFAM" id="SSF46785">
    <property type="entry name" value="Winged helix' DNA-binding domain"/>
    <property type="match status" value="1"/>
</dbReference>
<evidence type="ECO:0000313" key="7">
    <source>
        <dbReference type="EMBL" id="KAF7512644.1"/>
    </source>
</evidence>
<dbReference type="Gene3D" id="1.10.10.10">
    <property type="entry name" value="Winged helix-like DNA-binding domain superfamily/Winged helix DNA-binding domain"/>
    <property type="match status" value="1"/>
</dbReference>
<comment type="caution">
    <text evidence="7">The sequence shown here is derived from an EMBL/GenBank/DDBJ whole genome shotgun (WGS) entry which is preliminary data.</text>
</comment>
<dbReference type="PANTHER" id="PTHR43712:SF5">
    <property type="entry name" value="O-METHYLTRANSFERASE ASQN-RELATED"/>
    <property type="match status" value="1"/>
</dbReference>
<keyword evidence="1" id="KW-0489">Methyltransferase</keyword>
<feature type="domain" description="O-methyltransferase dimerisation" evidence="6">
    <location>
        <begin position="86"/>
        <end position="149"/>
    </location>
</feature>
<comment type="similarity">
    <text evidence="4">Belongs to the class I-like SAM-binding methyltransferase superfamily. Cation-independent O-methyltransferase family.</text>
</comment>
<feature type="domain" description="O-methyltransferase C-terminal" evidence="5">
    <location>
        <begin position="170"/>
        <end position="391"/>
    </location>
</feature>
<dbReference type="InterPro" id="IPR001077">
    <property type="entry name" value="COMT_C"/>
</dbReference>
<dbReference type="PANTHER" id="PTHR43712">
    <property type="entry name" value="PUTATIVE (AFU_ORTHOLOGUE AFUA_4G14580)-RELATED"/>
    <property type="match status" value="1"/>
</dbReference>
<evidence type="ECO:0000259" key="5">
    <source>
        <dbReference type="Pfam" id="PF00891"/>
    </source>
</evidence>
<dbReference type="InterPro" id="IPR016461">
    <property type="entry name" value="COMT-like"/>
</dbReference>
<name>A0A8H7ASC6_9EURO</name>
<evidence type="ECO:0000256" key="3">
    <source>
        <dbReference type="ARBA" id="ARBA00022691"/>
    </source>
</evidence>
<proteinExistence type="inferred from homology"/>
<evidence type="ECO:0000256" key="4">
    <source>
        <dbReference type="ARBA" id="ARBA00038277"/>
    </source>
</evidence>
<protein>
    <recommendedName>
        <fullName evidence="9">O-methyltransferase domain-containing protein</fullName>
    </recommendedName>
</protein>
<dbReference type="InterPro" id="IPR036390">
    <property type="entry name" value="WH_DNA-bd_sf"/>
</dbReference>
<evidence type="ECO:0000259" key="6">
    <source>
        <dbReference type="Pfam" id="PF08100"/>
    </source>
</evidence>
<dbReference type="EMBL" id="JAACFV010000011">
    <property type="protein sequence ID" value="KAF7512644.1"/>
    <property type="molecule type" value="Genomic_DNA"/>
</dbReference>
<keyword evidence="3" id="KW-0949">S-adenosyl-L-methionine</keyword>
<keyword evidence="2" id="KW-0808">Transferase</keyword>
<sequence length="424" mass="46976">MAVSRIVQLAETIQSNTAKVDTHFTLQNLPSPSFDHDFPASLPEEIEQARNAIIDAADEITDLMQGSKELLEVPPALPSVLGLQLVNKFGVATSLAPDEQVSFAELAARCDLPVSDLRRIVRYCISRHIFKEPQMGFVAHTAASRTLATNEEIRDRVWLSCEQIWPAAAHLGDAIEKWRGSEEVNETGYNLAHNTELSFFGTMERNPEHERRFANVMRALKTAPDAAAPIKHLLSSFDWASVGTVVDVGGSHGALSIEIVRNYPSITCTVQDLPEVVAQGSRNIPGDVAERVKFMAHDFFKPQPVHGADVYFLGWILHDWSDKNAISILRSLIPALKNGAYVVLYEMSVPPPGILPFYKEKMIRAADLGLKALFNGKERDAEDWKQLFHDADPRFKFLGLSVAPGFPSAVIQTQWEQSSIAKSP</sequence>
<dbReference type="GO" id="GO:0032259">
    <property type="term" value="P:methylation"/>
    <property type="evidence" value="ECO:0007669"/>
    <property type="project" value="UniProtKB-KW"/>
</dbReference>
<reference evidence="7" key="1">
    <citation type="submission" date="2020-02" db="EMBL/GenBank/DDBJ databases">
        <authorList>
            <person name="Palmer J.M."/>
        </authorList>
    </citation>
    <scope>NUCLEOTIDE SEQUENCE</scope>
    <source>
        <strain evidence="7">EPUS1.4</strain>
        <tissue evidence="7">Thallus</tissue>
    </source>
</reference>
<dbReference type="InterPro" id="IPR029063">
    <property type="entry name" value="SAM-dependent_MTases_sf"/>
</dbReference>
<dbReference type="GO" id="GO:0008171">
    <property type="term" value="F:O-methyltransferase activity"/>
    <property type="evidence" value="ECO:0007669"/>
    <property type="project" value="InterPro"/>
</dbReference>
<dbReference type="InterPro" id="IPR012967">
    <property type="entry name" value="COMT_dimerisation"/>
</dbReference>
<keyword evidence="8" id="KW-1185">Reference proteome</keyword>
<gene>
    <name evidence="7" type="ORF">GJ744_000905</name>
</gene>
<dbReference type="Pfam" id="PF08100">
    <property type="entry name" value="Dimerisation"/>
    <property type="match status" value="1"/>
</dbReference>
<evidence type="ECO:0000256" key="2">
    <source>
        <dbReference type="ARBA" id="ARBA00022679"/>
    </source>
</evidence>
<dbReference type="PROSITE" id="PS51683">
    <property type="entry name" value="SAM_OMT_II"/>
    <property type="match status" value="1"/>
</dbReference>
<dbReference type="Pfam" id="PF00891">
    <property type="entry name" value="Methyltransf_2"/>
    <property type="match status" value="1"/>
</dbReference>
<dbReference type="AlphaFoldDB" id="A0A8H7ASC6"/>
<evidence type="ECO:0008006" key="9">
    <source>
        <dbReference type="Google" id="ProtNLM"/>
    </source>
</evidence>
<dbReference type="SUPFAM" id="SSF53335">
    <property type="entry name" value="S-adenosyl-L-methionine-dependent methyltransferases"/>
    <property type="match status" value="1"/>
</dbReference>
<evidence type="ECO:0000313" key="8">
    <source>
        <dbReference type="Proteomes" id="UP000606974"/>
    </source>
</evidence>
<accession>A0A8H7ASC6</accession>
<dbReference type="InterPro" id="IPR036388">
    <property type="entry name" value="WH-like_DNA-bd_sf"/>
</dbReference>
<dbReference type="OrthoDB" id="1606438at2759"/>
<organism evidence="7 8">
    <name type="scientific">Endocarpon pusillum</name>
    <dbReference type="NCBI Taxonomy" id="364733"/>
    <lineage>
        <taxon>Eukaryota</taxon>
        <taxon>Fungi</taxon>
        <taxon>Dikarya</taxon>
        <taxon>Ascomycota</taxon>
        <taxon>Pezizomycotina</taxon>
        <taxon>Eurotiomycetes</taxon>
        <taxon>Chaetothyriomycetidae</taxon>
        <taxon>Verrucariales</taxon>
        <taxon>Verrucariaceae</taxon>
        <taxon>Endocarpon</taxon>
    </lineage>
</organism>
<dbReference type="Proteomes" id="UP000606974">
    <property type="component" value="Unassembled WGS sequence"/>
</dbReference>
<dbReference type="Gene3D" id="3.40.50.150">
    <property type="entry name" value="Vaccinia Virus protein VP39"/>
    <property type="match status" value="1"/>
</dbReference>